<sequence>MEFIIGIIVIGGIIGSSMIKILNDWERGVVLRLGKAVGVRGPGLILLIPFVERMIKIDTRTITMDVQPQDVITKDNVSMQVNAVVYFKVISPMEAITKIEDYYFATSQLAQTTLRSVMGQYHLDDVLEHRDKINAALQVILDKATESWGIKVTMVEVKQIDLPKEMQRAMAREAEAERERRAKVISAEGEVQRAQKLQEASNTLAGSPSALQLAYLQTLTEIAGDKTNTILFPLPLDIIKPFMEMAKKEN</sequence>
<dbReference type="GO" id="GO:0005886">
    <property type="term" value="C:plasma membrane"/>
    <property type="evidence" value="ECO:0007669"/>
    <property type="project" value="InterPro"/>
</dbReference>
<dbReference type="CDD" id="cd08826">
    <property type="entry name" value="SPFH_eoslipins_u1"/>
    <property type="match status" value="1"/>
</dbReference>
<dbReference type="InterPro" id="IPR001107">
    <property type="entry name" value="Band_7"/>
</dbReference>
<evidence type="ECO:0000313" key="4">
    <source>
        <dbReference type="EMBL" id="ASD63459.1"/>
    </source>
</evidence>
<comment type="subcellular location">
    <subcellularLocation>
        <location evidence="1">Membrane</location>
        <topology evidence="1">Single-pass membrane protein</topology>
    </subcellularLocation>
</comment>
<evidence type="ECO:0000256" key="1">
    <source>
        <dbReference type="ARBA" id="ARBA00004167"/>
    </source>
</evidence>
<dbReference type="RefSeq" id="WP_088564996.1">
    <property type="nucleotide sequence ID" value="NZ_CP020946.1"/>
</dbReference>
<dbReference type="InterPro" id="IPR036013">
    <property type="entry name" value="Band_7/SPFH_dom_sf"/>
</dbReference>
<dbReference type="EMBL" id="CP020946">
    <property type="protein sequence ID" value="ASD63459.1"/>
    <property type="molecule type" value="Genomic_DNA"/>
</dbReference>
<organism evidence="4 5">
    <name type="scientific">Bdellovibrio bacteriovorus</name>
    <dbReference type="NCBI Taxonomy" id="959"/>
    <lineage>
        <taxon>Bacteria</taxon>
        <taxon>Pseudomonadati</taxon>
        <taxon>Bdellovibrionota</taxon>
        <taxon>Bdellovibrionia</taxon>
        <taxon>Bdellovibrionales</taxon>
        <taxon>Pseudobdellovibrionaceae</taxon>
        <taxon>Bdellovibrio</taxon>
    </lineage>
</organism>
<dbReference type="GO" id="GO:0098552">
    <property type="term" value="C:side of membrane"/>
    <property type="evidence" value="ECO:0007669"/>
    <property type="project" value="UniProtKB-ARBA"/>
</dbReference>
<dbReference type="PANTHER" id="PTHR10264">
    <property type="entry name" value="BAND 7 PROTEIN-RELATED"/>
    <property type="match status" value="1"/>
</dbReference>
<dbReference type="PRINTS" id="PR00721">
    <property type="entry name" value="STOMATIN"/>
</dbReference>
<evidence type="ECO:0000259" key="3">
    <source>
        <dbReference type="SMART" id="SM00244"/>
    </source>
</evidence>
<reference evidence="4 5" key="1">
    <citation type="submission" date="2017-04" db="EMBL/GenBank/DDBJ databases">
        <title>Whole genome sequence of Bdellovibrio bacteriovorus strain SSB218315.</title>
        <authorList>
            <person name="Oyedara O."/>
            <person name="Rodriguez-Perez M.A."/>
        </authorList>
    </citation>
    <scope>NUCLEOTIDE SEQUENCE [LARGE SCALE GENOMIC DNA]</scope>
    <source>
        <strain evidence="4 5">SSB218315</strain>
    </source>
</reference>
<dbReference type="Gene3D" id="6.10.250.2090">
    <property type="match status" value="1"/>
</dbReference>
<evidence type="ECO:0000313" key="5">
    <source>
        <dbReference type="Proteomes" id="UP000197003"/>
    </source>
</evidence>
<dbReference type="Gene3D" id="3.30.479.30">
    <property type="entry name" value="Band 7 domain"/>
    <property type="match status" value="1"/>
</dbReference>
<dbReference type="SUPFAM" id="SSF117892">
    <property type="entry name" value="Band 7/SPFH domain"/>
    <property type="match status" value="1"/>
</dbReference>
<dbReference type="FunFam" id="3.30.479.30:FF:000004">
    <property type="entry name" value="Putative membrane protease family, stomatin"/>
    <property type="match status" value="1"/>
</dbReference>
<evidence type="ECO:0000256" key="2">
    <source>
        <dbReference type="ARBA" id="ARBA00008164"/>
    </source>
</evidence>
<dbReference type="Pfam" id="PF01145">
    <property type="entry name" value="Band_7"/>
    <property type="match status" value="1"/>
</dbReference>
<proteinExistence type="inferred from homology"/>
<dbReference type="InterPro" id="IPR001972">
    <property type="entry name" value="Stomatin_HflK_fam"/>
</dbReference>
<dbReference type="SMART" id="SM00244">
    <property type="entry name" value="PHB"/>
    <property type="match status" value="1"/>
</dbReference>
<name>A0A1Z3N7P0_BDEBC</name>
<dbReference type="Proteomes" id="UP000197003">
    <property type="component" value="Chromosome"/>
</dbReference>
<dbReference type="OrthoDB" id="5291859at2"/>
<accession>A0A1Z3N7P0</accession>
<dbReference type="PANTHER" id="PTHR10264:SF19">
    <property type="entry name" value="AT06885P-RELATED"/>
    <property type="match status" value="1"/>
</dbReference>
<dbReference type="InterPro" id="IPR043202">
    <property type="entry name" value="Band-7_stomatin-like"/>
</dbReference>
<protein>
    <recommendedName>
        <fullName evidence="3">Band 7 domain-containing protein</fullName>
    </recommendedName>
</protein>
<comment type="similarity">
    <text evidence="2">Belongs to the band 7/mec-2 family.</text>
</comment>
<feature type="domain" description="Band 7" evidence="3">
    <location>
        <begin position="17"/>
        <end position="174"/>
    </location>
</feature>
<gene>
    <name evidence="4" type="ORF">B9G79_07685</name>
</gene>
<dbReference type="AlphaFoldDB" id="A0A1Z3N7P0"/>